<reference evidence="3 5" key="2">
    <citation type="journal article" date="2011" name="Mol. Biol. Evol.">
        <title>Comparative genomic analysis of fruiting body formation in Myxococcales.</title>
        <authorList>
            <person name="Huntley S."/>
            <person name="Hamann N."/>
            <person name="Wegener-Feldbrugge S."/>
            <person name="Treuner-Lange A."/>
            <person name="Kube M."/>
            <person name="Reinhardt R."/>
            <person name="Klages S."/>
            <person name="Muller R."/>
            <person name="Ronning C.M."/>
            <person name="Nierman W.C."/>
            <person name="Sogaard-Andersen L."/>
        </authorList>
    </citation>
    <scope>NUCLEOTIDE SEQUENCE [LARGE SCALE GENOMIC DNA]</scope>
    <source>
        <strain evidence="3 5">DW4/3-1</strain>
    </source>
</reference>
<evidence type="ECO:0000259" key="2">
    <source>
        <dbReference type="Pfam" id="PF13575"/>
    </source>
</evidence>
<dbReference type="InterPro" id="IPR017146">
    <property type="entry name" value="Lanti_2_LanM"/>
</dbReference>
<evidence type="ECO:0000256" key="1">
    <source>
        <dbReference type="PIRSR" id="PIRSR607822-1"/>
    </source>
</evidence>
<dbReference type="SMART" id="SM01260">
    <property type="entry name" value="LANC_like"/>
    <property type="match status" value="1"/>
</dbReference>
<dbReference type="Gene3D" id="1.50.10.10">
    <property type="match status" value="1"/>
</dbReference>
<dbReference type="GO" id="GO:0005975">
    <property type="term" value="P:carbohydrate metabolic process"/>
    <property type="evidence" value="ECO:0007669"/>
    <property type="project" value="InterPro"/>
</dbReference>
<proteinExistence type="predicted"/>
<evidence type="ECO:0000313" key="4">
    <source>
        <dbReference type="EMBL" id="EAU68758.1"/>
    </source>
</evidence>
<dbReference type="RefSeq" id="WP_002611665.1">
    <property type="nucleotide sequence ID" value="NC_014623.1"/>
</dbReference>
<dbReference type="Proteomes" id="UP000032702">
    <property type="component" value="Unassembled WGS sequence"/>
</dbReference>
<dbReference type="InterPro" id="IPR007822">
    <property type="entry name" value="LANC-like"/>
</dbReference>
<dbReference type="InterPro" id="IPR025410">
    <property type="entry name" value="Lant_dehyd"/>
</dbReference>
<dbReference type="eggNOG" id="COG4403">
    <property type="taxonomic scope" value="Bacteria"/>
</dbReference>
<dbReference type="EMBL" id="CP002271">
    <property type="protein sequence ID" value="ADO68035.1"/>
    <property type="molecule type" value="Genomic_DNA"/>
</dbReference>
<dbReference type="Pfam" id="PF13575">
    <property type="entry name" value="DUF4135"/>
    <property type="match status" value="1"/>
</dbReference>
<gene>
    <name evidence="3" type="ordered locus">STAUR_0226</name>
    <name evidence="4" type="ORF">STIAU_2781</name>
</gene>
<dbReference type="PRINTS" id="PR01950">
    <property type="entry name" value="LANCSUPER"/>
</dbReference>
<accession>Q09AI4</accession>
<feature type="domain" description="Lantibiotic biosynthesis protein dehydration" evidence="2">
    <location>
        <begin position="222"/>
        <end position="595"/>
    </location>
</feature>
<dbReference type="Proteomes" id="UP000001351">
    <property type="component" value="Chromosome"/>
</dbReference>
<dbReference type="STRING" id="378806.STAUR_0226"/>
<dbReference type="CDD" id="cd04792">
    <property type="entry name" value="LanM-like"/>
    <property type="match status" value="1"/>
</dbReference>
<dbReference type="PANTHER" id="PTHR12736:SF7">
    <property type="entry name" value="LANC-LIKE PROTEIN 3"/>
    <property type="match status" value="1"/>
</dbReference>
<dbReference type="HOGENOM" id="CLU_009398_1_1_7"/>
<feature type="binding site" evidence="1">
    <location>
        <position position="940"/>
    </location>
    <ligand>
        <name>Zn(2+)</name>
        <dbReference type="ChEBI" id="CHEBI:29105"/>
    </ligand>
</feature>
<dbReference type="AlphaFoldDB" id="Q09AI4"/>
<organism evidence="4 6">
    <name type="scientific">Stigmatella aurantiaca (strain DW4/3-1)</name>
    <dbReference type="NCBI Taxonomy" id="378806"/>
    <lineage>
        <taxon>Bacteria</taxon>
        <taxon>Pseudomonadati</taxon>
        <taxon>Myxococcota</taxon>
        <taxon>Myxococcia</taxon>
        <taxon>Myxococcales</taxon>
        <taxon>Cystobacterineae</taxon>
        <taxon>Archangiaceae</taxon>
        <taxon>Stigmatella</taxon>
    </lineage>
</organism>
<keyword evidence="1" id="KW-0479">Metal-binding</keyword>
<dbReference type="GO" id="GO:0046872">
    <property type="term" value="F:metal ion binding"/>
    <property type="evidence" value="ECO:0007669"/>
    <property type="project" value="UniProtKB-KW"/>
</dbReference>
<reference evidence="4 6" key="1">
    <citation type="submission" date="2006-04" db="EMBL/GenBank/DDBJ databases">
        <authorList>
            <person name="Nierman W.C."/>
        </authorList>
    </citation>
    <scope>NUCLEOTIDE SEQUENCE [LARGE SCALE GENOMIC DNA]</scope>
    <source>
        <strain evidence="4 6">DW4/3-1</strain>
    </source>
</reference>
<name>Q09AI4_STIAD</name>
<dbReference type="SUPFAM" id="SSF158745">
    <property type="entry name" value="LanC-like"/>
    <property type="match status" value="1"/>
</dbReference>
<dbReference type="KEGG" id="sur:STAUR_0226"/>
<evidence type="ECO:0000313" key="3">
    <source>
        <dbReference type="EMBL" id="ADO68035.1"/>
    </source>
</evidence>
<dbReference type="EMBL" id="AAMD01000013">
    <property type="protein sequence ID" value="EAU68758.1"/>
    <property type="molecule type" value="Genomic_DNA"/>
</dbReference>
<keyword evidence="1" id="KW-0862">Zinc</keyword>
<dbReference type="PATRIC" id="fig|378806.16.peg.8066"/>
<dbReference type="GO" id="GO:0005886">
    <property type="term" value="C:plasma membrane"/>
    <property type="evidence" value="ECO:0007669"/>
    <property type="project" value="TreeGrafter"/>
</dbReference>
<evidence type="ECO:0000313" key="6">
    <source>
        <dbReference type="Proteomes" id="UP000032702"/>
    </source>
</evidence>
<dbReference type="InterPro" id="IPR012341">
    <property type="entry name" value="6hp_glycosidase-like_sf"/>
</dbReference>
<dbReference type="OrthoDB" id="9148343at2"/>
<dbReference type="PANTHER" id="PTHR12736">
    <property type="entry name" value="LANC-LIKE PROTEIN"/>
    <property type="match status" value="1"/>
</dbReference>
<dbReference type="Pfam" id="PF05147">
    <property type="entry name" value="LANC_like"/>
    <property type="match status" value="1"/>
</dbReference>
<dbReference type="NCBIfam" id="TIGR03897">
    <property type="entry name" value="lanti_2_LanM"/>
    <property type="match status" value="1"/>
</dbReference>
<protein>
    <submittedName>
        <fullName evidence="4">MrsM protein</fullName>
    </submittedName>
</protein>
<feature type="binding site" evidence="1">
    <location>
        <position position="985"/>
    </location>
    <ligand>
        <name>Zn(2+)</name>
        <dbReference type="ChEBI" id="CHEBI:29105"/>
    </ligand>
</feature>
<dbReference type="PRINTS" id="PR01955">
    <property type="entry name" value="LANCFRANKIA"/>
</dbReference>
<evidence type="ECO:0000313" key="5">
    <source>
        <dbReference type="Proteomes" id="UP000001351"/>
    </source>
</evidence>
<feature type="binding site" evidence="1">
    <location>
        <position position="986"/>
    </location>
    <ligand>
        <name>Zn(2+)</name>
        <dbReference type="ChEBI" id="CHEBI:29105"/>
    </ligand>
</feature>
<dbReference type="PIRSF" id="PIRSF037228">
    <property type="entry name" value="Lant_mod_RumM"/>
    <property type="match status" value="1"/>
</dbReference>
<dbReference type="GO" id="GO:0031179">
    <property type="term" value="P:peptide modification"/>
    <property type="evidence" value="ECO:0007669"/>
    <property type="project" value="InterPro"/>
</dbReference>
<sequence>MHTLSPELSWRKAAFLHERAAPGRAAPPEEGAALQHAQRRARAWRQVMSADERLLEERLRSAGLDREGFLQILAHAEGGGDPSQHPSWEGLLQEVLEDRAVNEPLPSFLAAPVSASGPGLPFSGFLHPFLRLGAARLRAGLEALGARVPSPLPLVAPGIDALLLGGLAAQLHELASRVLILELNVARLMDRLQGSTPQERFHHFSTGVLGAADTRAALLEEYPVLARLMATLLERWLETGLEFLAHLAEDRARLEETFLEGRALGPLVALQGGVSDLHRGGRGVFLLQFGSGLRLVYKPKSLAVDRQFQQLLRGLNGAGLRHPHRVLTVLDRGGHGWVEFVEAGGCDSREALQRFYWRQGSFLAVLHLLSAVDFHLENLIAAGEFPVGVDLEALFHHRPPLGPSGKAYGRAWALLDQSIVAVGMLPISLFGRPGRAGLDMSGLGGEAGQLTPQRMPTLEDSGSDTMRVVRRQGRMEGSRNRPRLGAAPVDPTEFTEELIQGFEETHALLIRQREALIPQLRAFAGVEVRYIARATQRYAMLLQESHHPDFLRDGLERDKVLDHLWAEAVHVPLLRRLLPFEHADLRLGDIPFFTARPGERHLWSSTGECIPDFFTQDSLGDVLRRLDRMDAEDCALQVSFIRKAMVSLDKGRAPARALAAPAGEEPLPMATPEECLAAAVAIGERLAAKAIRGDRDVSWIGLNLEDLQQWRWSLSPLGTELYEGLGGLALFFAHLAARTGRADFEALARAALEPVREDWRKLGQHGGTEVGVFVGRGAAVYVLGHLAALWKEPFLRDELREGLPALEALIETDTRLDLLSGAAGLAVALLGLYRTTGEARWREAARRCGERLVATATPQPGGGVGWKGEVGMQPLAGFSHGVAGIAWALLELAEATEDPRYADLAHRGLAYERSLFVPERGQWKDLRAPDTEGHFMAMWCHGASGIALGRLLALRHLEGAEVREELSTALETTLRTGFGGNHSLCHGDMGNLEVLHLAGTVLGERQWTQAALRCATAVLRQGREEDWRCGLPRGSESPGLLMGLSGIGYGLLRLSAPGHVPSILSLASPTGE</sequence>
<keyword evidence="5" id="KW-1185">Reference proteome</keyword>